<organism evidence="1 2">
    <name type="scientific">Dichanthelium oligosanthes</name>
    <dbReference type="NCBI Taxonomy" id="888268"/>
    <lineage>
        <taxon>Eukaryota</taxon>
        <taxon>Viridiplantae</taxon>
        <taxon>Streptophyta</taxon>
        <taxon>Embryophyta</taxon>
        <taxon>Tracheophyta</taxon>
        <taxon>Spermatophyta</taxon>
        <taxon>Magnoliopsida</taxon>
        <taxon>Liliopsida</taxon>
        <taxon>Poales</taxon>
        <taxon>Poaceae</taxon>
        <taxon>PACMAD clade</taxon>
        <taxon>Panicoideae</taxon>
        <taxon>Panicodae</taxon>
        <taxon>Paniceae</taxon>
        <taxon>Dichantheliinae</taxon>
        <taxon>Dichanthelium</taxon>
    </lineage>
</organism>
<protein>
    <recommendedName>
        <fullName evidence="3">Exocyst subunit Exo70 family protein</fullName>
    </recommendedName>
</protein>
<dbReference type="OrthoDB" id="1922221at2759"/>
<dbReference type="AlphaFoldDB" id="A0A1E5V219"/>
<reference evidence="1 2" key="1">
    <citation type="submission" date="2016-09" db="EMBL/GenBank/DDBJ databases">
        <title>The draft genome of Dichanthelium oligosanthes: A C3 panicoid grass species.</title>
        <authorList>
            <person name="Studer A.J."/>
            <person name="Schnable J.C."/>
            <person name="Brutnell T.P."/>
        </authorList>
    </citation>
    <scope>NUCLEOTIDE SEQUENCE [LARGE SCALE GENOMIC DNA]</scope>
    <source>
        <strain evidence="2">cv. Kellogg 1175</strain>
        <tissue evidence="1">Leaf</tissue>
    </source>
</reference>
<name>A0A1E5V219_9POAL</name>
<dbReference type="PANTHER" id="PTHR12542:SF7">
    <property type="entry name" value="EXOCYST SUBUNIT EXO70 FAMILY PROTEIN"/>
    <property type="match status" value="1"/>
</dbReference>
<dbReference type="InterPro" id="IPR004140">
    <property type="entry name" value="Exo70"/>
</dbReference>
<dbReference type="PANTHER" id="PTHR12542">
    <property type="entry name" value="EXOCYST COMPLEX PROTEIN EXO70"/>
    <property type="match status" value="1"/>
</dbReference>
<keyword evidence="2" id="KW-1185">Reference proteome</keyword>
<dbReference type="EMBL" id="LWDX02054709">
    <property type="protein sequence ID" value="OEL19055.1"/>
    <property type="molecule type" value="Genomic_DNA"/>
</dbReference>
<gene>
    <name evidence="1" type="ORF">BAE44_0019926</name>
</gene>
<dbReference type="GO" id="GO:0006887">
    <property type="term" value="P:exocytosis"/>
    <property type="evidence" value="ECO:0007669"/>
    <property type="project" value="InterPro"/>
</dbReference>
<dbReference type="Gene3D" id="1.20.1280.170">
    <property type="entry name" value="Exocyst complex component Exo70"/>
    <property type="match status" value="1"/>
</dbReference>
<proteinExistence type="predicted"/>
<accession>A0A1E5V219</accession>
<evidence type="ECO:0000313" key="2">
    <source>
        <dbReference type="Proteomes" id="UP000095767"/>
    </source>
</evidence>
<dbReference type="STRING" id="888268.A0A1E5V219"/>
<dbReference type="InterPro" id="IPR016159">
    <property type="entry name" value="Cullin_repeat-like_dom_sf"/>
</dbReference>
<dbReference type="Proteomes" id="UP000095767">
    <property type="component" value="Unassembled WGS sequence"/>
</dbReference>
<comment type="caution">
    <text evidence="1">The sequence shown here is derived from an EMBL/GenBank/DDBJ whole genome shotgun (WGS) entry which is preliminary data.</text>
</comment>
<evidence type="ECO:0008006" key="3">
    <source>
        <dbReference type="Google" id="ProtNLM"/>
    </source>
</evidence>
<sequence length="118" mass="13247">MAPAGYGRKCVQVYTSVRKPAVDSALRRLGDVQRLEWDALEAKIRRWIRAARAAVRGVFASERRLCFHIFHDLPLCNSTAATAAVITHDAPFVEAVKGEARRVRRARVIRAHGAEVER</sequence>
<evidence type="ECO:0000313" key="1">
    <source>
        <dbReference type="EMBL" id="OEL19055.1"/>
    </source>
</evidence>
<dbReference type="GO" id="GO:0000145">
    <property type="term" value="C:exocyst"/>
    <property type="evidence" value="ECO:0007669"/>
    <property type="project" value="InterPro"/>
</dbReference>
<dbReference type="SUPFAM" id="SSF74788">
    <property type="entry name" value="Cullin repeat-like"/>
    <property type="match status" value="1"/>
</dbReference>